<reference evidence="2" key="1">
    <citation type="journal article" date="2019" name="Int. J. Syst. Evol. Microbiol.">
        <title>The Global Catalogue of Microorganisms (GCM) 10K type strain sequencing project: providing services to taxonomists for standard genome sequencing and annotation.</title>
        <authorList>
            <consortium name="The Broad Institute Genomics Platform"/>
            <consortium name="The Broad Institute Genome Sequencing Center for Infectious Disease"/>
            <person name="Wu L."/>
            <person name="Ma J."/>
        </authorList>
    </citation>
    <scope>NUCLEOTIDE SEQUENCE [LARGE SCALE GENOMIC DNA]</scope>
    <source>
        <strain evidence="2">JCM 12165</strain>
    </source>
</reference>
<dbReference type="SUPFAM" id="SSF52096">
    <property type="entry name" value="ClpP/crotonase"/>
    <property type="match status" value="1"/>
</dbReference>
<comment type="caution">
    <text evidence="1">The sequence shown here is derived from an EMBL/GenBank/DDBJ whole genome shotgun (WGS) entry which is preliminary data.</text>
</comment>
<proteinExistence type="predicted"/>
<dbReference type="Pfam" id="PF00378">
    <property type="entry name" value="ECH_1"/>
    <property type="match status" value="1"/>
</dbReference>
<dbReference type="InterPro" id="IPR001753">
    <property type="entry name" value="Enoyl-CoA_hydra/iso"/>
</dbReference>
<organism evidence="1 2">
    <name type="scientific">Bacillus daqingensis</name>
    <dbReference type="NCBI Taxonomy" id="872396"/>
    <lineage>
        <taxon>Bacteria</taxon>
        <taxon>Bacillati</taxon>
        <taxon>Bacillota</taxon>
        <taxon>Bacilli</taxon>
        <taxon>Bacillales</taxon>
        <taxon>Bacillaceae</taxon>
        <taxon>Bacillus</taxon>
    </lineage>
</organism>
<evidence type="ECO:0000313" key="2">
    <source>
        <dbReference type="Proteomes" id="UP001595896"/>
    </source>
</evidence>
<name>A0ABV9NU55_9BACI</name>
<dbReference type="PANTHER" id="PTHR43459:SF1">
    <property type="entry name" value="EG:BACN32G11.4 PROTEIN"/>
    <property type="match status" value="1"/>
</dbReference>
<evidence type="ECO:0000313" key="1">
    <source>
        <dbReference type="EMBL" id="MFC4735499.1"/>
    </source>
</evidence>
<dbReference type="RefSeq" id="WP_377908122.1">
    <property type="nucleotide sequence ID" value="NZ_JBHSGK010000003.1"/>
</dbReference>
<accession>A0ABV9NU55</accession>
<dbReference type="Proteomes" id="UP001595896">
    <property type="component" value="Unassembled WGS sequence"/>
</dbReference>
<protein>
    <submittedName>
        <fullName evidence="1">Enoyl-CoA hydratase/isomerase family protein</fullName>
    </submittedName>
</protein>
<dbReference type="Gene3D" id="3.90.226.10">
    <property type="entry name" value="2-enoyl-CoA Hydratase, Chain A, domain 1"/>
    <property type="match status" value="1"/>
</dbReference>
<sequence length="244" mass="26827">MKVDISLVDGVLHVQLNRPEQKNAVDFDVINALAEALEEAETNRHIHTFLIKGHRGAFCSGGDVQAFHSLYTKEEALTMLRPMNENLIRLRKLPCVSVCYIDGPAVGGGAELAAACDKVYISAEGKAGFIQGRLALSTGWGGAACLKQKIGAKNAFHMLTSASVYDAERLLSIGFADEKAESLDEVLRDLKPVTIPGEAVTSYREPVNASAFYKEMRMEADRCASLWESEEHHKQVAFFLNRKQ</sequence>
<dbReference type="InterPro" id="IPR029045">
    <property type="entry name" value="ClpP/crotonase-like_dom_sf"/>
</dbReference>
<dbReference type="CDD" id="cd06558">
    <property type="entry name" value="crotonase-like"/>
    <property type="match status" value="1"/>
</dbReference>
<dbReference type="EMBL" id="JBHSGK010000003">
    <property type="protein sequence ID" value="MFC4735499.1"/>
    <property type="molecule type" value="Genomic_DNA"/>
</dbReference>
<dbReference type="PANTHER" id="PTHR43459">
    <property type="entry name" value="ENOYL-COA HYDRATASE"/>
    <property type="match status" value="1"/>
</dbReference>
<gene>
    <name evidence="1" type="ORF">ACFO4L_02775</name>
</gene>
<keyword evidence="2" id="KW-1185">Reference proteome</keyword>